<comment type="subcellular location">
    <subcellularLocation>
        <location evidence="1">Cell membrane</location>
        <topology evidence="1">Multi-pass membrane protein</topology>
    </subcellularLocation>
</comment>
<dbReference type="InterPro" id="IPR000620">
    <property type="entry name" value="EamA_dom"/>
</dbReference>
<keyword evidence="4" id="KW-1003">Cell membrane</keyword>
<keyword evidence="3" id="KW-0813">Transport</keyword>
<proteinExistence type="inferred from homology"/>
<gene>
    <name evidence="10" type="ORF">EDC49_0119</name>
</gene>
<dbReference type="InterPro" id="IPR004626">
    <property type="entry name" value="RarD"/>
</dbReference>
<evidence type="ECO:0000256" key="6">
    <source>
        <dbReference type="ARBA" id="ARBA00022989"/>
    </source>
</evidence>
<dbReference type="NCBIfam" id="TIGR00688">
    <property type="entry name" value="rarD"/>
    <property type="match status" value="1"/>
</dbReference>
<dbReference type="InterPro" id="IPR037185">
    <property type="entry name" value="EmrE-like"/>
</dbReference>
<dbReference type="RefSeq" id="WP_123955681.1">
    <property type="nucleotide sequence ID" value="NZ_RKQT01000001.1"/>
</dbReference>
<reference evidence="10 11" key="1">
    <citation type="submission" date="2018-11" db="EMBL/GenBank/DDBJ databases">
        <title>Genomic Encyclopedia of Type Strains, Phase IV (KMG-IV): sequencing the most valuable type-strain genomes for metagenomic binning, comparative biology and taxonomic classification.</title>
        <authorList>
            <person name="Goeker M."/>
        </authorList>
    </citation>
    <scope>NUCLEOTIDE SEQUENCE [LARGE SCALE GENOMIC DNA]</scope>
    <source>
        <strain evidence="10 11">DSM 25797</strain>
    </source>
</reference>
<feature type="transmembrane region" description="Helical" evidence="8">
    <location>
        <begin position="36"/>
        <end position="52"/>
    </location>
</feature>
<dbReference type="Proteomes" id="UP000276901">
    <property type="component" value="Unassembled WGS sequence"/>
</dbReference>
<keyword evidence="11" id="KW-1185">Reference proteome</keyword>
<evidence type="ECO:0000256" key="2">
    <source>
        <dbReference type="ARBA" id="ARBA00007362"/>
    </source>
</evidence>
<feature type="transmembrane region" description="Helical" evidence="8">
    <location>
        <begin position="208"/>
        <end position="228"/>
    </location>
</feature>
<feature type="transmembrane region" description="Helical" evidence="8">
    <location>
        <begin position="126"/>
        <end position="143"/>
    </location>
</feature>
<evidence type="ECO:0000256" key="3">
    <source>
        <dbReference type="ARBA" id="ARBA00022448"/>
    </source>
</evidence>
<keyword evidence="7 8" id="KW-0472">Membrane</keyword>
<protein>
    <submittedName>
        <fullName evidence="10">Chloramphenicol-sensitive protein RarD</fullName>
    </submittedName>
</protein>
<keyword evidence="6 8" id="KW-1133">Transmembrane helix</keyword>
<evidence type="ECO:0000256" key="7">
    <source>
        <dbReference type="ARBA" id="ARBA00023136"/>
    </source>
</evidence>
<organism evidence="10 11">
    <name type="scientific">Frederiksenia canicola</name>
    <dbReference type="NCBI Taxonomy" id="123824"/>
    <lineage>
        <taxon>Bacteria</taxon>
        <taxon>Pseudomonadati</taxon>
        <taxon>Pseudomonadota</taxon>
        <taxon>Gammaproteobacteria</taxon>
        <taxon>Pasteurellales</taxon>
        <taxon>Pasteurellaceae</taxon>
        <taxon>Frederiksenia</taxon>
    </lineage>
</organism>
<dbReference type="EMBL" id="RKQT01000001">
    <property type="protein sequence ID" value="RPE95744.1"/>
    <property type="molecule type" value="Genomic_DNA"/>
</dbReference>
<feature type="transmembrane region" description="Helical" evidence="8">
    <location>
        <begin position="98"/>
        <end position="119"/>
    </location>
</feature>
<evidence type="ECO:0000256" key="1">
    <source>
        <dbReference type="ARBA" id="ARBA00004651"/>
    </source>
</evidence>
<feature type="transmembrane region" description="Helical" evidence="8">
    <location>
        <begin position="263"/>
        <end position="284"/>
    </location>
</feature>
<dbReference type="SUPFAM" id="SSF103481">
    <property type="entry name" value="Multidrug resistance efflux transporter EmrE"/>
    <property type="match status" value="2"/>
</dbReference>
<evidence type="ECO:0000313" key="10">
    <source>
        <dbReference type="EMBL" id="RPE95744.1"/>
    </source>
</evidence>
<accession>A0ABX9XRQ1</accession>
<feature type="transmembrane region" description="Helical" evidence="8">
    <location>
        <begin position="178"/>
        <end position="196"/>
    </location>
</feature>
<evidence type="ECO:0000259" key="9">
    <source>
        <dbReference type="Pfam" id="PF00892"/>
    </source>
</evidence>
<evidence type="ECO:0000256" key="5">
    <source>
        <dbReference type="ARBA" id="ARBA00022692"/>
    </source>
</evidence>
<evidence type="ECO:0000256" key="8">
    <source>
        <dbReference type="SAM" id="Phobius"/>
    </source>
</evidence>
<keyword evidence="5 8" id="KW-0812">Transmembrane</keyword>
<evidence type="ECO:0000313" key="11">
    <source>
        <dbReference type="Proteomes" id="UP000276901"/>
    </source>
</evidence>
<dbReference type="Pfam" id="PF00892">
    <property type="entry name" value="EamA"/>
    <property type="match status" value="1"/>
</dbReference>
<evidence type="ECO:0000256" key="4">
    <source>
        <dbReference type="ARBA" id="ARBA00022475"/>
    </source>
</evidence>
<feature type="transmembrane region" description="Helical" evidence="8">
    <location>
        <begin position="72"/>
        <end position="92"/>
    </location>
</feature>
<sequence>MIKGILCSLLASLLFGGLYLLATFLRPLEGEDVFGFRMLVTLPFLFLAVVALGKRSEFIAFLQRIWREPKLIFALLISASLVGVQMWLFLWAPNANRAIDVSIGYLLMPITMVAVGKFVYNEYLSLTKWLAILFAVIGVASNILLTSKLSWASLLVCTGYPAYFMVRKKFGISHIHSFVVEVAMLTPIALYFISQVDLPNIQTVNPNIYFYLFLLGLMSGVALISYTIASTLVPFNMLGLLGYVEPCFMLLISFLIGERLDPNSYLLMLCLMIAVSLLILDGVLQLRKKRRRGI</sequence>
<name>A0ABX9XRQ1_9PAST</name>
<feature type="domain" description="EamA" evidence="9">
    <location>
        <begin position="3"/>
        <end position="140"/>
    </location>
</feature>
<comment type="caution">
    <text evidence="10">The sequence shown here is derived from an EMBL/GenBank/DDBJ whole genome shotgun (WGS) entry which is preliminary data.</text>
</comment>
<comment type="similarity">
    <text evidence="2">Belongs to the EamA transporter family.</text>
</comment>